<reference evidence="2 3" key="1">
    <citation type="submission" date="2017-04" db="EMBL/GenBank/DDBJ databases">
        <authorList>
            <person name="Afonso C.L."/>
            <person name="Miller P.J."/>
            <person name="Scott M.A."/>
            <person name="Spackman E."/>
            <person name="Goraichik I."/>
            <person name="Dimitrov K.M."/>
            <person name="Suarez D.L."/>
            <person name="Swayne D.E."/>
        </authorList>
    </citation>
    <scope>NUCLEOTIDE SEQUENCE [LARGE SCALE GENOMIC DNA]</scope>
</reference>
<evidence type="ECO:0000313" key="2">
    <source>
        <dbReference type="EMBL" id="SMN22619.1"/>
    </source>
</evidence>
<proteinExistence type="predicted"/>
<feature type="region of interest" description="Disordered" evidence="1">
    <location>
        <begin position="342"/>
        <end position="365"/>
    </location>
</feature>
<dbReference type="EMBL" id="FXLY01000013">
    <property type="protein sequence ID" value="SMN22619.1"/>
    <property type="molecule type" value="Genomic_DNA"/>
</dbReference>
<gene>
    <name evidence="2" type="ORF">KASA_0F00044G</name>
</gene>
<evidence type="ECO:0000313" key="3">
    <source>
        <dbReference type="Proteomes" id="UP000196158"/>
    </source>
</evidence>
<keyword evidence="3" id="KW-1185">Reference proteome</keyword>
<dbReference type="Proteomes" id="UP000196158">
    <property type="component" value="Unassembled WGS sequence"/>
</dbReference>
<feature type="compositionally biased region" description="Polar residues" evidence="1">
    <location>
        <begin position="346"/>
        <end position="365"/>
    </location>
</feature>
<evidence type="ECO:0000256" key="1">
    <source>
        <dbReference type="SAM" id="MobiDB-lite"/>
    </source>
</evidence>
<name>A0A1X7RAX7_9SACH</name>
<sequence>MDAFEINDNIILKGTNFTSKPLFTAFNEAEFDTIATNLMTRYGKSITNGRPIKGKERLIYENENGYGSFLKWIPIPLQPFYKPFFKSVLLVVGSDNSKNIVLTSPIKRKVWKVFSSSQYPLKKFSARVLPEIVERFEMFTALNYDANQTKLEEGWHKTVKIRKRKKVKLYIVPKPLEYFPILFIGCSQHNIKHMYDNITSLLRASNEPRLYTPYAFNEALLRPLVFNIAGDRLLYRQRLPNVDVTDEEYFYLREEFLYDMRRYLVSDCRCRSNTELIPKDPPALEYSWVWADMYFNRYNCYFPVGNIYRSSYNAQFRGLPMYSQTQSECNCQSDLKDTEGNALGKISSNKNPRSLKGNSNTQLPV</sequence>
<organism evidence="2 3">
    <name type="scientific">Maudiozyma saulgeensis</name>
    <dbReference type="NCBI Taxonomy" id="1789683"/>
    <lineage>
        <taxon>Eukaryota</taxon>
        <taxon>Fungi</taxon>
        <taxon>Dikarya</taxon>
        <taxon>Ascomycota</taxon>
        <taxon>Saccharomycotina</taxon>
        <taxon>Saccharomycetes</taxon>
        <taxon>Saccharomycetales</taxon>
        <taxon>Saccharomycetaceae</taxon>
        <taxon>Maudiozyma</taxon>
    </lineage>
</organism>
<protein>
    <submittedName>
        <fullName evidence="2">Uncharacterized protein</fullName>
    </submittedName>
</protein>
<accession>A0A1X7RAX7</accession>
<dbReference type="AlphaFoldDB" id="A0A1X7RAX7"/>